<dbReference type="PANTHER" id="PTHR36503:SF1">
    <property type="entry name" value="BLR2520 PROTEIN"/>
    <property type="match status" value="1"/>
</dbReference>
<proteinExistence type="predicted"/>
<dbReference type="PATRIC" id="fig|994573.3.peg.2894"/>
<evidence type="ECO:0000313" key="2">
    <source>
        <dbReference type="EMBL" id="ETA79894.1"/>
    </source>
</evidence>
<dbReference type="EMBL" id="AXUN02000198">
    <property type="protein sequence ID" value="ETA79894.1"/>
    <property type="molecule type" value="Genomic_DNA"/>
</dbReference>
<dbReference type="InterPro" id="IPR029068">
    <property type="entry name" value="Glyas_Bleomycin-R_OHBP_Dase"/>
</dbReference>
<dbReference type="AlphaFoldDB" id="V7I3X6"/>
<organism evidence="2 3">
    <name type="scientific">Youngiibacter fragilis 232.1</name>
    <dbReference type="NCBI Taxonomy" id="994573"/>
    <lineage>
        <taxon>Bacteria</taxon>
        <taxon>Bacillati</taxon>
        <taxon>Bacillota</taxon>
        <taxon>Clostridia</taxon>
        <taxon>Eubacteriales</taxon>
        <taxon>Clostridiaceae</taxon>
        <taxon>Youngiibacter</taxon>
    </lineage>
</organism>
<dbReference type="OrthoDB" id="9798430at2"/>
<accession>V7I3X6</accession>
<evidence type="ECO:0000259" key="1">
    <source>
        <dbReference type="Pfam" id="PF00903"/>
    </source>
</evidence>
<evidence type="ECO:0000313" key="3">
    <source>
        <dbReference type="Proteomes" id="UP000017747"/>
    </source>
</evidence>
<dbReference type="SUPFAM" id="SSF54593">
    <property type="entry name" value="Glyoxalase/Bleomycin resistance protein/Dihydroxybiphenyl dioxygenase"/>
    <property type="match status" value="1"/>
</dbReference>
<dbReference type="PANTHER" id="PTHR36503">
    <property type="entry name" value="BLR2520 PROTEIN"/>
    <property type="match status" value="1"/>
</dbReference>
<dbReference type="InterPro" id="IPR004360">
    <property type="entry name" value="Glyas_Fos-R_dOase_dom"/>
</dbReference>
<dbReference type="STRING" id="994573.T472_0215340"/>
<sequence length="123" mass="13956">MGSGAFSISLAVKDIRASKEFYEKLGFTAMMGEEEQNWLIMKNGDAVIGLFQGMFDRNIMTFNPGWDQDAKEVDPVRDIRVIQEELKERGIDLLSEVQPDTEGPGNFMLLDPDGNQILFDQHR</sequence>
<dbReference type="Proteomes" id="UP000017747">
    <property type="component" value="Unassembled WGS sequence"/>
</dbReference>
<feature type="domain" description="Glyoxalase/fosfomycin resistance/dioxygenase" evidence="1">
    <location>
        <begin position="8"/>
        <end position="118"/>
    </location>
</feature>
<name>V7I3X6_9CLOT</name>
<comment type="caution">
    <text evidence="2">The sequence shown here is derived from an EMBL/GenBank/DDBJ whole genome shotgun (WGS) entry which is preliminary data.</text>
</comment>
<protein>
    <submittedName>
        <fullName evidence="2">Glyoxalase</fullName>
    </submittedName>
</protein>
<dbReference type="RefSeq" id="WP_023388775.1">
    <property type="nucleotide sequence ID" value="NZ_AXUN02000198.1"/>
</dbReference>
<dbReference type="Gene3D" id="3.10.180.10">
    <property type="entry name" value="2,3-Dihydroxybiphenyl 1,2-Dioxygenase, domain 1"/>
    <property type="match status" value="1"/>
</dbReference>
<dbReference type="Pfam" id="PF00903">
    <property type="entry name" value="Glyoxalase"/>
    <property type="match status" value="1"/>
</dbReference>
<keyword evidence="3" id="KW-1185">Reference proteome</keyword>
<gene>
    <name evidence="2" type="ORF">T472_0215340</name>
</gene>
<reference evidence="2 3" key="1">
    <citation type="journal article" date="2014" name="Genome Announc.">
        <title>Genome Sequence of Youngiibacter fragilis, the Type Strain of the Genus Youngiibacter.</title>
        <authorList>
            <person name="Wawrik C.B."/>
            <person name="Callaghan A.V."/>
            <person name="Stamps B.W."/>
            <person name="Wawrik B."/>
        </authorList>
    </citation>
    <scope>NUCLEOTIDE SEQUENCE [LARGE SCALE GENOMIC DNA]</scope>
    <source>
        <strain evidence="2 3">232.1</strain>
    </source>
</reference>
<dbReference type="eggNOG" id="COG0346">
    <property type="taxonomic scope" value="Bacteria"/>
</dbReference>